<reference evidence="2" key="1">
    <citation type="journal article" date="2022" name="Mol. Ecol. Resour.">
        <title>The genomes of chicory, endive, great burdock and yacon provide insights into Asteraceae palaeo-polyploidization history and plant inulin production.</title>
        <authorList>
            <person name="Fan W."/>
            <person name="Wang S."/>
            <person name="Wang H."/>
            <person name="Wang A."/>
            <person name="Jiang F."/>
            <person name="Liu H."/>
            <person name="Zhao H."/>
            <person name="Xu D."/>
            <person name="Zhang Y."/>
        </authorList>
    </citation>
    <scope>NUCLEOTIDE SEQUENCE [LARGE SCALE GENOMIC DNA]</scope>
    <source>
        <strain evidence="2">cv. Yunnan</strain>
    </source>
</reference>
<proteinExistence type="predicted"/>
<dbReference type="Proteomes" id="UP001056120">
    <property type="component" value="Linkage Group LG22"/>
</dbReference>
<evidence type="ECO:0000313" key="1">
    <source>
        <dbReference type="EMBL" id="KAI3725595.1"/>
    </source>
</evidence>
<gene>
    <name evidence="1" type="ORF">L1987_65386</name>
</gene>
<organism evidence="1 2">
    <name type="scientific">Smallanthus sonchifolius</name>
    <dbReference type="NCBI Taxonomy" id="185202"/>
    <lineage>
        <taxon>Eukaryota</taxon>
        <taxon>Viridiplantae</taxon>
        <taxon>Streptophyta</taxon>
        <taxon>Embryophyta</taxon>
        <taxon>Tracheophyta</taxon>
        <taxon>Spermatophyta</taxon>
        <taxon>Magnoliopsida</taxon>
        <taxon>eudicotyledons</taxon>
        <taxon>Gunneridae</taxon>
        <taxon>Pentapetalae</taxon>
        <taxon>asterids</taxon>
        <taxon>campanulids</taxon>
        <taxon>Asterales</taxon>
        <taxon>Asteraceae</taxon>
        <taxon>Asteroideae</taxon>
        <taxon>Heliantheae alliance</taxon>
        <taxon>Millerieae</taxon>
        <taxon>Smallanthus</taxon>
    </lineage>
</organism>
<evidence type="ECO:0000313" key="2">
    <source>
        <dbReference type="Proteomes" id="UP001056120"/>
    </source>
</evidence>
<comment type="caution">
    <text evidence="1">The sequence shown here is derived from an EMBL/GenBank/DDBJ whole genome shotgun (WGS) entry which is preliminary data.</text>
</comment>
<keyword evidence="2" id="KW-1185">Reference proteome</keyword>
<protein>
    <submittedName>
        <fullName evidence="1">Uncharacterized protein</fullName>
    </submittedName>
</protein>
<dbReference type="EMBL" id="CM042039">
    <property type="protein sequence ID" value="KAI3725595.1"/>
    <property type="molecule type" value="Genomic_DNA"/>
</dbReference>
<sequence>MIQGLNSSAPMGLPQTASRVREPYLGESDPKLGPTVGDTGMDLEEMAQSPPSDSGPIALQELDMSLGGEQVHAKPMHDKAITSSWPMAMHASTTFEHNLTGVVQPIQLQDYLYATEETERLDVNLHVVRIRKELGFVGATLPTPIKSGGSLSEKKSYGPKPRMQIPSLNVSKPGPNKPPGRPKPKVVTGSSTNAQNTHVHVSNPSAFDDTTHTDDSFLELNATLKKFAKRSGVKDYYYSLTKDDMEKVESEMDGTARLMSTCVP</sequence>
<name>A0ACB9BUE3_9ASTR</name>
<reference evidence="1 2" key="2">
    <citation type="journal article" date="2022" name="Mol. Ecol. Resour.">
        <title>The genomes of chicory, endive, great burdock and yacon provide insights into Asteraceae paleo-polyploidization history and plant inulin production.</title>
        <authorList>
            <person name="Fan W."/>
            <person name="Wang S."/>
            <person name="Wang H."/>
            <person name="Wang A."/>
            <person name="Jiang F."/>
            <person name="Liu H."/>
            <person name="Zhao H."/>
            <person name="Xu D."/>
            <person name="Zhang Y."/>
        </authorList>
    </citation>
    <scope>NUCLEOTIDE SEQUENCE [LARGE SCALE GENOMIC DNA]</scope>
    <source>
        <strain evidence="2">cv. Yunnan</strain>
        <tissue evidence="1">Leaves</tissue>
    </source>
</reference>
<accession>A0ACB9BUE3</accession>